<dbReference type="eggNOG" id="ENOG5031Y80">
    <property type="taxonomic scope" value="Bacteria"/>
</dbReference>
<dbReference type="PATRIC" id="fig|1437605.7.peg.1284"/>
<dbReference type="InterPro" id="IPR025329">
    <property type="entry name" value="DUF4235"/>
</dbReference>
<proteinExistence type="predicted"/>
<comment type="caution">
    <text evidence="1">The sequence shown here is derived from an EMBL/GenBank/DDBJ whole genome shotgun (WGS) entry which is preliminary data.</text>
</comment>
<dbReference type="STRING" id="1437605.AB656_06265"/>
<keyword evidence="2" id="KW-1185">Reference proteome</keyword>
<accession>A0A086YYA8</accession>
<dbReference type="RefSeq" id="WP_033504222.1">
    <property type="nucleotide sequence ID" value="NZ_CP011786.1"/>
</dbReference>
<name>A0A086YYA8_9BIFI</name>
<protein>
    <submittedName>
        <fullName evidence="1">Uncharacterized protein</fullName>
    </submittedName>
</protein>
<evidence type="ECO:0000313" key="1">
    <source>
        <dbReference type="EMBL" id="KFI39258.1"/>
    </source>
</evidence>
<organism evidence="1 2">
    <name type="scientific">Bifidobacterium actinocoloniiforme DSM 22766</name>
    <dbReference type="NCBI Taxonomy" id="1437605"/>
    <lineage>
        <taxon>Bacteria</taxon>
        <taxon>Bacillati</taxon>
        <taxon>Actinomycetota</taxon>
        <taxon>Actinomycetes</taxon>
        <taxon>Bifidobacteriales</taxon>
        <taxon>Bifidobacteriaceae</taxon>
        <taxon>Bifidobacterium</taxon>
    </lineage>
</organism>
<dbReference type="AlphaFoldDB" id="A0A086YYA8"/>
<reference evidence="1 2" key="1">
    <citation type="submission" date="2014-03" db="EMBL/GenBank/DDBJ databases">
        <title>Genomics of Bifidobacteria.</title>
        <authorList>
            <person name="Ventura M."/>
            <person name="Milani C."/>
            <person name="Lugli G.A."/>
        </authorList>
    </citation>
    <scope>NUCLEOTIDE SEQUENCE [LARGE SCALE GENOMIC DNA]</scope>
    <source>
        <strain evidence="1 2">DSM 22766</strain>
    </source>
</reference>
<dbReference type="Pfam" id="PF14019">
    <property type="entry name" value="DUF4235"/>
    <property type="match status" value="1"/>
</dbReference>
<dbReference type="OrthoDB" id="3240197at2"/>
<dbReference type="Proteomes" id="UP000029015">
    <property type="component" value="Unassembled WGS sequence"/>
</dbReference>
<dbReference type="KEGG" id="bact:AB656_06265"/>
<sequence>MSQADRHDASAATDRAVERLRKLDEKVDEMRAHVNNDPDSLGDKLVKLALPSVTGLVAGKLFDSVRDARSKARNSGVDQEGDGQGQGTALASVAFAALSAAFTAVVSELSDRGSQALIDRRHQRTQNKH</sequence>
<evidence type="ECO:0000313" key="2">
    <source>
        <dbReference type="Proteomes" id="UP000029015"/>
    </source>
</evidence>
<dbReference type="EMBL" id="JGYK01000002">
    <property type="protein sequence ID" value="KFI39258.1"/>
    <property type="molecule type" value="Genomic_DNA"/>
</dbReference>
<gene>
    <name evidence="1" type="ORF">BACT_0088</name>
</gene>